<keyword evidence="1" id="KW-1133">Transmembrane helix</keyword>
<protein>
    <recommendedName>
        <fullName evidence="2">GGDEF domain-containing protein</fullName>
    </recommendedName>
</protein>
<dbReference type="PROSITE" id="PS50887">
    <property type="entry name" value="GGDEF"/>
    <property type="match status" value="1"/>
</dbReference>
<feature type="domain" description="GGDEF" evidence="2">
    <location>
        <begin position="226"/>
        <end position="356"/>
    </location>
</feature>
<evidence type="ECO:0000313" key="3">
    <source>
        <dbReference type="EMBL" id="KMM37080.1"/>
    </source>
</evidence>
<keyword evidence="4" id="KW-1185">Reference proteome</keyword>
<dbReference type="PANTHER" id="PTHR45138:SF9">
    <property type="entry name" value="DIGUANYLATE CYCLASE DGCM-RELATED"/>
    <property type="match status" value="1"/>
</dbReference>
<dbReference type="Pfam" id="PF00990">
    <property type="entry name" value="GGDEF"/>
    <property type="match status" value="1"/>
</dbReference>
<reference evidence="3" key="1">
    <citation type="submission" date="2015-06" db="EMBL/GenBank/DDBJ databases">
        <authorList>
            <person name="Liu B."/>
            <person name="Wang J."/>
            <person name="Zhu Y."/>
            <person name="Liu G."/>
            <person name="Chen Q."/>
            <person name="Zheng C."/>
            <person name="Che J."/>
            <person name="Ge C."/>
            <person name="Shi H."/>
            <person name="Pan Z."/>
            <person name="Liu X."/>
        </authorList>
    </citation>
    <scope>NUCLEOTIDE SEQUENCE [LARGE SCALE GENOMIC DNA]</scope>
    <source>
        <strain evidence="3">DSM 16346</strain>
    </source>
</reference>
<dbReference type="InterPro" id="IPR029787">
    <property type="entry name" value="Nucleotide_cyclase"/>
</dbReference>
<dbReference type="Gene3D" id="3.30.70.270">
    <property type="match status" value="1"/>
</dbReference>
<accession>A0A0J6CVA2</accession>
<organism evidence="3 4">
    <name type="scientific">Guptibacillus hwajinpoensis</name>
    <dbReference type="NCBI Taxonomy" id="208199"/>
    <lineage>
        <taxon>Bacteria</taxon>
        <taxon>Bacillati</taxon>
        <taxon>Bacillota</taxon>
        <taxon>Bacilli</taxon>
        <taxon>Bacillales</taxon>
        <taxon>Guptibacillaceae</taxon>
        <taxon>Guptibacillus</taxon>
    </lineage>
</organism>
<dbReference type="Proteomes" id="UP000035996">
    <property type="component" value="Unassembled WGS sequence"/>
</dbReference>
<feature type="transmembrane region" description="Helical" evidence="1">
    <location>
        <begin position="75"/>
        <end position="99"/>
    </location>
</feature>
<proteinExistence type="predicted"/>
<dbReference type="AlphaFoldDB" id="A0A0J6CVA2"/>
<keyword evidence="1" id="KW-0472">Membrane</keyword>
<keyword evidence="1" id="KW-0812">Transmembrane</keyword>
<feature type="transmembrane region" description="Helical" evidence="1">
    <location>
        <begin position="43"/>
        <end position="63"/>
    </location>
</feature>
<evidence type="ECO:0000259" key="2">
    <source>
        <dbReference type="PROSITE" id="PS50887"/>
    </source>
</evidence>
<dbReference type="PANTHER" id="PTHR45138">
    <property type="entry name" value="REGULATORY COMPONENTS OF SENSORY TRANSDUCTION SYSTEM"/>
    <property type="match status" value="1"/>
</dbReference>
<evidence type="ECO:0000256" key="1">
    <source>
        <dbReference type="SAM" id="Phobius"/>
    </source>
</evidence>
<dbReference type="NCBIfam" id="TIGR00254">
    <property type="entry name" value="GGDEF"/>
    <property type="match status" value="1"/>
</dbReference>
<dbReference type="InterPro" id="IPR050469">
    <property type="entry name" value="Diguanylate_Cyclase"/>
</dbReference>
<dbReference type="RefSeq" id="WP_048311859.1">
    <property type="nucleotide sequence ID" value="NZ_CP119526.1"/>
</dbReference>
<feature type="transmembrane region" description="Helical" evidence="1">
    <location>
        <begin position="131"/>
        <end position="157"/>
    </location>
</feature>
<evidence type="ECO:0000313" key="4">
    <source>
        <dbReference type="Proteomes" id="UP000035996"/>
    </source>
</evidence>
<feature type="transmembrane region" description="Helical" evidence="1">
    <location>
        <begin position="163"/>
        <end position="184"/>
    </location>
</feature>
<dbReference type="GO" id="GO:0052621">
    <property type="term" value="F:diguanylate cyclase activity"/>
    <property type="evidence" value="ECO:0007669"/>
    <property type="project" value="TreeGrafter"/>
</dbReference>
<dbReference type="SMART" id="SM00267">
    <property type="entry name" value="GGDEF"/>
    <property type="match status" value="1"/>
</dbReference>
<dbReference type="STRING" id="157733.AB986_14410"/>
<comment type="caution">
    <text evidence="3">The sequence shown here is derived from an EMBL/GenBank/DDBJ whole genome shotgun (WGS) entry which is preliminary data.</text>
</comment>
<dbReference type="InterPro" id="IPR000160">
    <property type="entry name" value="GGDEF_dom"/>
</dbReference>
<sequence>MEVKDMMQSLLANFSILLFMHLCIQSVYYIAFRKHLPDRFVAILHVLIVVVGIIVLFMLPVTLNGYRFDLRTIPLVFIVLYHGYKYGLSVLFIIFIARFAFPGDFIFVELLYTVVIPTLVTLVFREKVMNAISYLSLFIYFTGIWLISDAVLGLMIFGANSTFSTYALHFLSFQLSAMIMYFFIQTSTKNLEMSEKLRYYAEHDPLTGLLNLRSFLKRAEEQESKMNQVVAMIDLDFFKVINDTYGHLNGDRVLEEFSSFLSRQSDEWLVGRYGGEEFILLIEVEKLSDACNRMKKLQSELNNHLFTTEKGETIEEVSVSIGLAERERTQSIMFTIDQADQHLYLAKKNGRNQVWA</sequence>
<feature type="transmembrane region" description="Helical" evidence="1">
    <location>
        <begin position="12"/>
        <end position="31"/>
    </location>
</feature>
<name>A0A0J6CVA2_9BACL</name>
<dbReference type="CDD" id="cd01949">
    <property type="entry name" value="GGDEF"/>
    <property type="match status" value="1"/>
</dbReference>
<gene>
    <name evidence="3" type="ORF">AB986_14410</name>
</gene>
<dbReference type="InterPro" id="IPR043128">
    <property type="entry name" value="Rev_trsase/Diguanyl_cyclase"/>
</dbReference>
<feature type="transmembrane region" description="Helical" evidence="1">
    <location>
        <begin position="105"/>
        <end position="124"/>
    </location>
</feature>
<dbReference type="EMBL" id="LELK01000004">
    <property type="protein sequence ID" value="KMM37080.1"/>
    <property type="molecule type" value="Genomic_DNA"/>
</dbReference>
<dbReference type="SUPFAM" id="SSF55073">
    <property type="entry name" value="Nucleotide cyclase"/>
    <property type="match status" value="1"/>
</dbReference>